<dbReference type="RefSeq" id="WP_096830073.1">
    <property type="nucleotide sequence ID" value="NZ_NXIB02000023.1"/>
</dbReference>
<dbReference type="SFLD" id="SFLDG01067">
    <property type="entry name" value="SPASM/twitch_domain_containing"/>
    <property type="match status" value="1"/>
</dbReference>
<dbReference type="PANTHER" id="PTHR44366">
    <property type="entry name" value="UDP-N-ACETYLGLUCOSAMINE--PEPTIDE N-ACETYLGLUCOSAMINYLTRANSFERASE 110 KDA SUBUNIT"/>
    <property type="match status" value="1"/>
</dbReference>
<dbReference type="PROSITE" id="PS50005">
    <property type="entry name" value="TPR"/>
    <property type="match status" value="2"/>
</dbReference>
<evidence type="ECO:0000256" key="1">
    <source>
        <dbReference type="ARBA" id="ARBA00022691"/>
    </source>
</evidence>
<keyword evidence="1" id="KW-0949">S-adenosyl-L-methionine</keyword>
<keyword evidence="2" id="KW-0479">Metal-binding</keyword>
<sequence>MYLEYEDIRRVSVEITSRCNAACPQCPRTDNQILPAAELKMEDIERIFPKEFCSQLDLIYMCGNYGDAMTSNTTIPAIEYWHRMGVPQVGMYTNGSGRNPDWWQALAKAMTGENDSVTFSIDGLADTNSIYRKNTNWDRIMQSVNAFIQAGGKAVWHYLIFEHNQHQVESARALAEELGFVEFVPKATSRFVAQELFTKQSANQQDHQVENLQVKAKIDRPNQPPTTNLSAPQNQAQRAVELHRQAEDCLKQGQLSEAIAASQQALKIQPNFAPAYKTLGNAVQGLGRMQAAADCYAKALQIQPNFPEVYANVGSLYAQQQQWQPASAYYQKAIELKPNFAGAYRNLAKVLTQLGQPEKANYAWCQAIAIEASQAPEPTQFIPSKPASQQLQPPSLEQYQNPQGEQFMQAVETYGGLNNYYRNVEISCQTQASKDIFISFEGELWPCCWVSHTKYAVYNDTYRPQMLALLEKYGNDFNSLKTQSVKDILKTDWFRQDLTASFSCSKRLDVCAHECGKTFNSTGSQYI</sequence>
<dbReference type="PROSITE" id="PS50293">
    <property type="entry name" value="TPR_REGION"/>
    <property type="match status" value="1"/>
</dbReference>
<keyword evidence="4" id="KW-0411">Iron-sulfur</keyword>
<dbReference type="GO" id="GO:0097363">
    <property type="term" value="F:protein O-acetylglucosaminyltransferase activity"/>
    <property type="evidence" value="ECO:0007669"/>
    <property type="project" value="TreeGrafter"/>
</dbReference>
<name>A0A2G4F3H7_9CYAN</name>
<dbReference type="InterPro" id="IPR037919">
    <property type="entry name" value="OGT"/>
</dbReference>
<dbReference type="InterPro" id="IPR058240">
    <property type="entry name" value="rSAM_sf"/>
</dbReference>
<dbReference type="GO" id="GO:0006493">
    <property type="term" value="P:protein O-linked glycosylation"/>
    <property type="evidence" value="ECO:0007669"/>
    <property type="project" value="InterPro"/>
</dbReference>
<dbReference type="AlphaFoldDB" id="A0A2G4F3H7"/>
<evidence type="ECO:0000313" key="7">
    <source>
        <dbReference type="EMBL" id="PHX56334.1"/>
    </source>
</evidence>
<dbReference type="SMART" id="SM00028">
    <property type="entry name" value="TPR"/>
    <property type="match status" value="4"/>
</dbReference>
<dbReference type="SUPFAM" id="SSF48452">
    <property type="entry name" value="TPR-like"/>
    <property type="match status" value="1"/>
</dbReference>
<dbReference type="SFLD" id="SFLDS00029">
    <property type="entry name" value="Radical_SAM"/>
    <property type="match status" value="1"/>
</dbReference>
<dbReference type="GO" id="GO:0046872">
    <property type="term" value="F:metal ion binding"/>
    <property type="evidence" value="ECO:0007669"/>
    <property type="project" value="UniProtKB-KW"/>
</dbReference>
<evidence type="ECO:0000256" key="5">
    <source>
        <dbReference type="PROSITE-ProRule" id="PRU00339"/>
    </source>
</evidence>
<dbReference type="Pfam" id="PF04055">
    <property type="entry name" value="Radical_SAM"/>
    <property type="match status" value="1"/>
</dbReference>
<dbReference type="PANTHER" id="PTHR44366:SF1">
    <property type="entry name" value="UDP-N-ACETYLGLUCOSAMINE--PEPTIDE N-ACETYLGLUCOSAMINYLTRANSFERASE 110 KDA SUBUNIT"/>
    <property type="match status" value="1"/>
</dbReference>
<dbReference type="InterPro" id="IPR019734">
    <property type="entry name" value="TPR_rpt"/>
</dbReference>
<reference evidence="7" key="1">
    <citation type="submission" date="2017-10" db="EMBL/GenBank/DDBJ databases">
        <title>Draft genome sequence of the planktic cyanobacteria Tychonema bourrellyi isolated from alpine lentic freshwater.</title>
        <authorList>
            <person name="Tett A."/>
            <person name="Armanini F."/>
            <person name="Asnicar F."/>
            <person name="Boscaini A."/>
            <person name="Pasolli E."/>
            <person name="Zolfo M."/>
            <person name="Donati C."/>
            <person name="Salmaso N."/>
            <person name="Segata N."/>
        </authorList>
    </citation>
    <scope>NUCLEOTIDE SEQUENCE</scope>
    <source>
        <strain evidence="7">FEM_GT703</strain>
    </source>
</reference>
<keyword evidence="3" id="KW-0408">Iron</keyword>
<evidence type="ECO:0000256" key="4">
    <source>
        <dbReference type="ARBA" id="ARBA00023014"/>
    </source>
</evidence>
<dbReference type="CDD" id="cd01335">
    <property type="entry name" value="Radical_SAM"/>
    <property type="match status" value="1"/>
</dbReference>
<dbReference type="Gene3D" id="1.25.40.10">
    <property type="entry name" value="Tetratricopeptide repeat domain"/>
    <property type="match status" value="2"/>
</dbReference>
<feature type="domain" description="Radical SAM core" evidence="6">
    <location>
        <begin position="13"/>
        <end position="169"/>
    </location>
</feature>
<dbReference type="GO" id="GO:0051536">
    <property type="term" value="F:iron-sulfur cluster binding"/>
    <property type="evidence" value="ECO:0007669"/>
    <property type="project" value="UniProtKB-KW"/>
</dbReference>
<comment type="caution">
    <text evidence="7">The sequence shown here is derived from an EMBL/GenBank/DDBJ whole genome shotgun (WGS) entry which is preliminary data.</text>
</comment>
<evidence type="ECO:0000259" key="6">
    <source>
        <dbReference type="Pfam" id="PF04055"/>
    </source>
</evidence>
<dbReference type="InterPro" id="IPR011990">
    <property type="entry name" value="TPR-like_helical_dom_sf"/>
</dbReference>
<keyword evidence="5" id="KW-0802">TPR repeat</keyword>
<dbReference type="OrthoDB" id="9810775at2"/>
<organism evidence="7 8">
    <name type="scientific">Tychonema bourrellyi FEM_GT703</name>
    <dbReference type="NCBI Taxonomy" id="2040638"/>
    <lineage>
        <taxon>Bacteria</taxon>
        <taxon>Bacillati</taxon>
        <taxon>Cyanobacteriota</taxon>
        <taxon>Cyanophyceae</taxon>
        <taxon>Oscillatoriophycideae</taxon>
        <taxon>Oscillatoriales</taxon>
        <taxon>Microcoleaceae</taxon>
        <taxon>Tychonema</taxon>
    </lineage>
</organism>
<feature type="repeat" description="TPR" evidence="5">
    <location>
        <begin position="307"/>
        <end position="340"/>
    </location>
</feature>
<evidence type="ECO:0000256" key="2">
    <source>
        <dbReference type="ARBA" id="ARBA00022723"/>
    </source>
</evidence>
<gene>
    <name evidence="7" type="ORF">CP500_005995</name>
</gene>
<feature type="repeat" description="TPR" evidence="5">
    <location>
        <begin position="273"/>
        <end position="306"/>
    </location>
</feature>
<accession>A0A2G4F3H7</accession>
<protein>
    <submittedName>
        <fullName evidence="7">Tetratricopeptide repeat protein</fullName>
    </submittedName>
</protein>
<dbReference type="Proteomes" id="UP000226442">
    <property type="component" value="Unassembled WGS sequence"/>
</dbReference>
<evidence type="ECO:0000256" key="3">
    <source>
        <dbReference type="ARBA" id="ARBA00023004"/>
    </source>
</evidence>
<dbReference type="InterPro" id="IPR007197">
    <property type="entry name" value="rSAM"/>
</dbReference>
<keyword evidence="8" id="KW-1185">Reference proteome</keyword>
<evidence type="ECO:0000313" key="8">
    <source>
        <dbReference type="Proteomes" id="UP000226442"/>
    </source>
</evidence>
<dbReference type="Pfam" id="PF13414">
    <property type="entry name" value="TPR_11"/>
    <property type="match status" value="2"/>
</dbReference>
<dbReference type="SUPFAM" id="SSF102114">
    <property type="entry name" value="Radical SAM enzymes"/>
    <property type="match status" value="1"/>
</dbReference>
<dbReference type="InterPro" id="IPR013785">
    <property type="entry name" value="Aldolase_TIM"/>
</dbReference>
<proteinExistence type="predicted"/>
<dbReference type="Gene3D" id="3.20.20.70">
    <property type="entry name" value="Aldolase class I"/>
    <property type="match status" value="1"/>
</dbReference>
<dbReference type="EMBL" id="NXIB02000023">
    <property type="protein sequence ID" value="PHX56334.1"/>
    <property type="molecule type" value="Genomic_DNA"/>
</dbReference>